<keyword evidence="1" id="KW-1133">Transmembrane helix</keyword>
<evidence type="ECO:0000313" key="3">
    <source>
        <dbReference type="Proteomes" id="UP000887222"/>
    </source>
</evidence>
<accession>A0ABQ4Q574</accession>
<evidence type="ECO:0000256" key="1">
    <source>
        <dbReference type="SAM" id="Phobius"/>
    </source>
</evidence>
<gene>
    <name evidence="2" type="ORF">NCCP691_23640</name>
</gene>
<keyword evidence="1" id="KW-0812">Transmembrane</keyword>
<sequence length="259" mass="28784">MNFRASNVAGQALTEFLVLAFALIPLFLLIPVIAKYQDIVHATQMGSRYAAFDASIRNHTGSWKPEDQLASEIRRRFFSNSEAWIKTGDTAGNFAAHRNMFWHGPRGDPLINDIDSDVTVSFGENAGSHHEDAFIRSSDRGNYQPLADRIGVETPGIYRADVSVRIANLPSGLRSYEPFDRINLAVTRTSSVLIDPWTASSPDHTDERVYRVTELDGLRSLGAEADAEVTPIDLVGGIRGPRLGQLDFWQDLVPDDRTR</sequence>
<protein>
    <recommendedName>
        <fullName evidence="4">TadE-like protein</fullName>
    </recommendedName>
</protein>
<organism evidence="2 3">
    <name type="scientific">Noviherbaspirillum aridicola</name>
    <dbReference type="NCBI Taxonomy" id="2849687"/>
    <lineage>
        <taxon>Bacteria</taxon>
        <taxon>Pseudomonadati</taxon>
        <taxon>Pseudomonadota</taxon>
        <taxon>Betaproteobacteria</taxon>
        <taxon>Burkholderiales</taxon>
        <taxon>Oxalobacteraceae</taxon>
        <taxon>Noviherbaspirillum</taxon>
    </lineage>
</organism>
<reference evidence="2 3" key="1">
    <citation type="journal article" date="2022" name="Int. J. Syst. Evol. Microbiol.">
        <title>Noviherbaspirillum aridicola sp. nov., isolated from an arid soil in Pakistan.</title>
        <authorList>
            <person name="Khan I.U."/>
            <person name="Saqib M."/>
            <person name="Amin A."/>
            <person name="Hussain F."/>
            <person name="Li L."/>
            <person name="Liu Y.H."/>
            <person name="Fang B.Z."/>
            <person name="Ahmed I."/>
            <person name="Li W.J."/>
        </authorList>
    </citation>
    <scope>NUCLEOTIDE SEQUENCE [LARGE SCALE GENOMIC DNA]</scope>
    <source>
        <strain evidence="2 3">NCCP-691</strain>
    </source>
</reference>
<feature type="transmembrane region" description="Helical" evidence="1">
    <location>
        <begin position="12"/>
        <end position="34"/>
    </location>
</feature>
<keyword evidence="3" id="KW-1185">Reference proteome</keyword>
<keyword evidence="1" id="KW-0472">Membrane</keyword>
<evidence type="ECO:0008006" key="4">
    <source>
        <dbReference type="Google" id="ProtNLM"/>
    </source>
</evidence>
<dbReference type="RefSeq" id="WP_220808581.1">
    <property type="nucleotide sequence ID" value="NZ_BPMK01000009.1"/>
</dbReference>
<dbReference type="Proteomes" id="UP000887222">
    <property type="component" value="Unassembled WGS sequence"/>
</dbReference>
<comment type="caution">
    <text evidence="2">The sequence shown here is derived from an EMBL/GenBank/DDBJ whole genome shotgun (WGS) entry which is preliminary data.</text>
</comment>
<proteinExistence type="predicted"/>
<evidence type="ECO:0000313" key="2">
    <source>
        <dbReference type="EMBL" id="GIZ52350.1"/>
    </source>
</evidence>
<dbReference type="EMBL" id="BPMK01000009">
    <property type="protein sequence ID" value="GIZ52350.1"/>
    <property type="molecule type" value="Genomic_DNA"/>
</dbReference>
<name>A0ABQ4Q574_9BURK</name>